<gene>
    <name evidence="2" type="ORF">IU459_06165</name>
</gene>
<dbReference type="Pfam" id="PF19054">
    <property type="entry name" value="DUF5753"/>
    <property type="match status" value="1"/>
</dbReference>
<dbReference type="Gene3D" id="1.10.260.40">
    <property type="entry name" value="lambda repressor-like DNA-binding domains"/>
    <property type="match status" value="1"/>
</dbReference>
<name>A0ABS0CKI9_9NOCA</name>
<proteinExistence type="predicted"/>
<accession>A0ABS0CKI9</accession>
<reference evidence="2 3" key="1">
    <citation type="submission" date="2020-10" db="EMBL/GenBank/DDBJ databases">
        <title>Identification of Nocardia species via Next-generation sequencing and recognition of intraspecies genetic diversity.</title>
        <authorList>
            <person name="Li P."/>
            <person name="Li P."/>
            <person name="Lu B."/>
        </authorList>
    </citation>
    <scope>NUCLEOTIDE SEQUENCE [LARGE SCALE GENOMIC DNA]</scope>
    <source>
        <strain evidence="2 3">BJ06-0157</strain>
    </source>
</reference>
<dbReference type="SMART" id="SM00530">
    <property type="entry name" value="HTH_XRE"/>
    <property type="match status" value="1"/>
</dbReference>
<dbReference type="SUPFAM" id="SSF47413">
    <property type="entry name" value="lambda repressor-like DNA-binding domains"/>
    <property type="match status" value="1"/>
</dbReference>
<keyword evidence="3" id="KW-1185">Reference proteome</keyword>
<comment type="caution">
    <text evidence="2">The sequence shown here is derived from an EMBL/GenBank/DDBJ whole genome shotgun (WGS) entry which is preliminary data.</text>
</comment>
<dbReference type="InterPro" id="IPR001387">
    <property type="entry name" value="Cro/C1-type_HTH"/>
</dbReference>
<dbReference type="InterPro" id="IPR043917">
    <property type="entry name" value="DUF5753"/>
</dbReference>
<sequence length="318" mass="34997">MDCGTIPYTCRPTGVAVIGDRVAAETTATGDDPEEDPALLRRVLGARLRRLREAAGISGEAAGRAIRASHSKISRLESGRVGYRTRDIDDLLTLYGVHDADVRAEYRQLARRANAVGRWQADADLTSLRLDTYLALEDAATMIRCYAPGLVPDLVRTPSYAHTVFTIAHREPAADIQRRVELLMRRQRLLTRSGPPKVWLVLEAAALRRQIGGLEVWDAQLDHLAGLAARPNITVQVLPDHVGGPAISETPFTLLRFGAPELSDLVHLPHATGTQFLDKRGDLDHHNAIWDRLCVCATSPEQTTELIDALRTPHFPIA</sequence>
<dbReference type="EMBL" id="JADLQX010000003">
    <property type="protein sequence ID" value="MBF6297127.1"/>
    <property type="molecule type" value="Genomic_DNA"/>
</dbReference>
<protein>
    <submittedName>
        <fullName evidence="2">Helix-turn-helix domain-containing protein</fullName>
    </submittedName>
</protein>
<evidence type="ECO:0000313" key="2">
    <source>
        <dbReference type="EMBL" id="MBF6297127.1"/>
    </source>
</evidence>
<organism evidence="2 3">
    <name type="scientific">Nocardia amamiensis</name>
    <dbReference type="NCBI Taxonomy" id="404578"/>
    <lineage>
        <taxon>Bacteria</taxon>
        <taxon>Bacillati</taxon>
        <taxon>Actinomycetota</taxon>
        <taxon>Actinomycetes</taxon>
        <taxon>Mycobacteriales</taxon>
        <taxon>Nocardiaceae</taxon>
        <taxon>Nocardia</taxon>
    </lineage>
</organism>
<dbReference type="InterPro" id="IPR010982">
    <property type="entry name" value="Lambda_DNA-bd_dom_sf"/>
</dbReference>
<dbReference type="CDD" id="cd00093">
    <property type="entry name" value="HTH_XRE"/>
    <property type="match status" value="1"/>
</dbReference>
<dbReference type="PROSITE" id="PS50943">
    <property type="entry name" value="HTH_CROC1"/>
    <property type="match status" value="1"/>
</dbReference>
<evidence type="ECO:0000313" key="3">
    <source>
        <dbReference type="Proteomes" id="UP000702209"/>
    </source>
</evidence>
<evidence type="ECO:0000259" key="1">
    <source>
        <dbReference type="PROSITE" id="PS50943"/>
    </source>
</evidence>
<feature type="domain" description="HTH cro/C1-type" evidence="1">
    <location>
        <begin position="48"/>
        <end position="102"/>
    </location>
</feature>
<dbReference type="Proteomes" id="UP000702209">
    <property type="component" value="Unassembled WGS sequence"/>
</dbReference>
<dbReference type="Pfam" id="PF13560">
    <property type="entry name" value="HTH_31"/>
    <property type="match status" value="1"/>
</dbReference>